<proteinExistence type="predicted"/>
<gene>
    <name evidence="1" type="ordered locus">Krad_1313</name>
</gene>
<dbReference type="eggNOG" id="COG1683">
    <property type="taxonomic scope" value="Bacteria"/>
</dbReference>
<keyword evidence="2" id="KW-1185">Reference proteome</keyword>
<dbReference type="KEGG" id="kra:Krad_1313"/>
<sequence>MKLVSSCLAGVPCRYDGAARPDAEVVADVAAGRSLPLCAEVVGGLPTPRPAAEVVGGDGHDVLAGRARVLTADGTDLTAEFVAGALEVARRAAAAGVTEAVLQARSPSCGSGSIYSGGHDGTLVEGDGVVAAALRRSGVRVSARRGSPAPRS</sequence>
<dbReference type="PANTHER" id="PTHR30087">
    <property type="entry name" value="INNER MEMBRANE PROTEIN"/>
    <property type="match status" value="1"/>
</dbReference>
<accession>A6W7L2</accession>
<dbReference type="PANTHER" id="PTHR30087:SF1">
    <property type="entry name" value="HYPOTHETICAL CYTOSOLIC PROTEIN"/>
    <property type="match status" value="1"/>
</dbReference>
<dbReference type="RefSeq" id="WP_012084343.1">
    <property type="nucleotide sequence ID" value="NC_009664.2"/>
</dbReference>
<dbReference type="AlphaFoldDB" id="A6W7L2"/>
<reference evidence="2" key="1">
    <citation type="journal article" date="2008" name="PLoS ONE">
        <title>Survival in nuclear waste, extreme resistance, and potential applications gleaned from the genome sequence of Kineococcus radiotolerans SRS30216.</title>
        <authorList>
            <person name="Bagwell C.E."/>
            <person name="Bhat S."/>
            <person name="Hawkins G.M."/>
            <person name="Smith B.W."/>
            <person name="Biswas T."/>
            <person name="Hoover T.R."/>
            <person name="Saunders E."/>
            <person name="Han C.S."/>
            <person name="Tsodikov O.V."/>
            <person name="Shimkets L.J."/>
        </authorList>
    </citation>
    <scope>NUCLEOTIDE SEQUENCE [LARGE SCALE GENOMIC DNA]</scope>
    <source>
        <strain evidence="2">ATCC BAA-149 / DSM 14245 / SRS30216</strain>
    </source>
</reference>
<evidence type="ECO:0000313" key="2">
    <source>
        <dbReference type="Proteomes" id="UP000001116"/>
    </source>
</evidence>
<dbReference type="Proteomes" id="UP000001116">
    <property type="component" value="Chromosome"/>
</dbReference>
<dbReference type="HOGENOM" id="CLU_076318_1_1_11"/>
<name>A6W7L2_KINRD</name>
<organism evidence="1 2">
    <name type="scientific">Kineococcus radiotolerans (strain ATCC BAA-149 / DSM 14245 / SRS30216)</name>
    <dbReference type="NCBI Taxonomy" id="266940"/>
    <lineage>
        <taxon>Bacteria</taxon>
        <taxon>Bacillati</taxon>
        <taxon>Actinomycetota</taxon>
        <taxon>Actinomycetes</taxon>
        <taxon>Kineosporiales</taxon>
        <taxon>Kineosporiaceae</taxon>
        <taxon>Kineococcus</taxon>
    </lineage>
</organism>
<dbReference type="OrthoDB" id="495783at2"/>
<dbReference type="EMBL" id="CP000750">
    <property type="protein sequence ID" value="ABS02801.1"/>
    <property type="molecule type" value="Genomic_DNA"/>
</dbReference>
<evidence type="ECO:0000313" key="1">
    <source>
        <dbReference type="EMBL" id="ABS02801.1"/>
    </source>
</evidence>
<dbReference type="InterPro" id="IPR007553">
    <property type="entry name" value="2-thiour_desulf"/>
</dbReference>
<dbReference type="Pfam" id="PF04463">
    <property type="entry name" value="2-thiour_desulf"/>
    <property type="match status" value="1"/>
</dbReference>
<protein>
    <submittedName>
        <fullName evidence="1">Uncharacterized protein</fullName>
    </submittedName>
</protein>
<dbReference type="STRING" id="266940.Krad_1313"/>